<evidence type="ECO:0000256" key="6">
    <source>
        <dbReference type="ARBA" id="ARBA00022968"/>
    </source>
</evidence>
<proteinExistence type="predicted"/>
<evidence type="ECO:0000256" key="9">
    <source>
        <dbReference type="ARBA" id="ARBA00033305"/>
    </source>
</evidence>
<keyword evidence="8 11" id="KW-0472">Membrane</keyword>
<keyword evidence="13" id="KW-1185">Reference proteome</keyword>
<dbReference type="InterPro" id="IPR019756">
    <property type="entry name" value="Pept_S26A_signal_pept_1_Ser-AS"/>
</dbReference>
<dbReference type="PROSITE" id="PS00501">
    <property type="entry name" value="SPASE_I_1"/>
    <property type="match status" value="1"/>
</dbReference>
<dbReference type="InterPro" id="IPR001733">
    <property type="entry name" value="Peptidase_S26B"/>
</dbReference>
<dbReference type="AlphaFoldDB" id="A0A1G8SK35"/>
<dbReference type="SUPFAM" id="SSF51306">
    <property type="entry name" value="LexA/Signal peptidase"/>
    <property type="match status" value="1"/>
</dbReference>
<evidence type="ECO:0000256" key="8">
    <source>
        <dbReference type="ARBA" id="ARBA00023136"/>
    </source>
</evidence>
<keyword evidence="3 11" id="KW-0812">Transmembrane</keyword>
<dbReference type="CDD" id="cd06530">
    <property type="entry name" value="S26_SPase_I"/>
    <property type="match status" value="1"/>
</dbReference>
<dbReference type="GO" id="GO:0004252">
    <property type="term" value="F:serine-type endopeptidase activity"/>
    <property type="evidence" value="ECO:0007669"/>
    <property type="project" value="InterPro"/>
</dbReference>
<evidence type="ECO:0000256" key="3">
    <source>
        <dbReference type="ARBA" id="ARBA00022692"/>
    </source>
</evidence>
<dbReference type="RefSeq" id="WP_092698875.1">
    <property type="nucleotide sequence ID" value="NZ_FNFC01000002.1"/>
</dbReference>
<name>A0A1G8SK35_9EURY</name>
<evidence type="ECO:0000256" key="11">
    <source>
        <dbReference type="SAM" id="Phobius"/>
    </source>
</evidence>
<feature type="transmembrane region" description="Helical" evidence="11">
    <location>
        <begin position="168"/>
        <end position="187"/>
    </location>
</feature>
<keyword evidence="7 11" id="KW-1133">Transmembrane helix</keyword>
<evidence type="ECO:0000256" key="7">
    <source>
        <dbReference type="ARBA" id="ARBA00022989"/>
    </source>
</evidence>
<dbReference type="GO" id="GO:0016020">
    <property type="term" value="C:membrane"/>
    <property type="evidence" value="ECO:0007669"/>
    <property type="project" value="InterPro"/>
</dbReference>
<dbReference type="EMBL" id="FNFC01000002">
    <property type="protein sequence ID" value="SDJ29599.1"/>
    <property type="molecule type" value="Genomic_DNA"/>
</dbReference>
<reference evidence="12 13" key="1">
    <citation type="submission" date="2016-10" db="EMBL/GenBank/DDBJ databases">
        <authorList>
            <person name="de Groot N.N."/>
        </authorList>
    </citation>
    <scope>NUCLEOTIDE SEQUENCE [LARGE SCALE GENOMIC DNA]</scope>
    <source>
        <strain evidence="12 13">IBRC-M10015</strain>
    </source>
</reference>
<evidence type="ECO:0000256" key="2">
    <source>
        <dbReference type="ARBA" id="ARBA00022670"/>
    </source>
</evidence>
<keyword evidence="6" id="KW-0735">Signal-anchor</keyword>
<protein>
    <recommendedName>
        <fullName evidence="9">Signal peptidase I</fullName>
    </recommendedName>
</protein>
<dbReference type="GO" id="GO:0006465">
    <property type="term" value="P:signal peptide processing"/>
    <property type="evidence" value="ECO:0007669"/>
    <property type="project" value="InterPro"/>
</dbReference>
<evidence type="ECO:0000256" key="5">
    <source>
        <dbReference type="ARBA" id="ARBA00022824"/>
    </source>
</evidence>
<evidence type="ECO:0000256" key="10">
    <source>
        <dbReference type="ARBA" id="ARBA00045533"/>
    </source>
</evidence>
<evidence type="ECO:0000256" key="1">
    <source>
        <dbReference type="ARBA" id="ARBA00004648"/>
    </source>
</evidence>
<dbReference type="STRING" id="890420.SAMN05216226_1027"/>
<comment type="function">
    <text evidence="10">Catalytic component of the signal peptidase complex (SPC) which catalyzes the cleavage of N-terminal signal sequences from nascent proteins as they are translocated into the lumen of the endoplasmic reticulum. Specifically cleaves N-terminal signal peptides that contain a hydrophobic alpha-helix (h-region) shorter than 18-20 amino acids.</text>
</comment>
<evidence type="ECO:0000313" key="12">
    <source>
        <dbReference type="EMBL" id="SDJ29599.1"/>
    </source>
</evidence>
<evidence type="ECO:0000313" key="13">
    <source>
        <dbReference type="Proteomes" id="UP000198856"/>
    </source>
</evidence>
<gene>
    <name evidence="12" type="ORF">SAMN05216226_1027</name>
</gene>
<feature type="transmembrane region" description="Helical" evidence="11">
    <location>
        <begin position="342"/>
        <end position="364"/>
    </location>
</feature>
<dbReference type="InterPro" id="IPR036286">
    <property type="entry name" value="LexA/Signal_pep-like_sf"/>
</dbReference>
<feature type="transmembrane region" description="Helical" evidence="11">
    <location>
        <begin position="213"/>
        <end position="232"/>
    </location>
</feature>
<dbReference type="PANTHER" id="PTHR10806:SF6">
    <property type="entry name" value="SIGNAL PEPTIDASE COMPLEX CATALYTIC SUBUNIT SEC11"/>
    <property type="match status" value="1"/>
</dbReference>
<dbReference type="Proteomes" id="UP000198856">
    <property type="component" value="Unassembled WGS sequence"/>
</dbReference>
<organism evidence="12 13">
    <name type="scientific">Halovenus aranensis</name>
    <dbReference type="NCBI Taxonomy" id="890420"/>
    <lineage>
        <taxon>Archaea</taxon>
        <taxon>Methanobacteriati</taxon>
        <taxon>Methanobacteriota</taxon>
        <taxon>Stenosarchaea group</taxon>
        <taxon>Halobacteria</taxon>
        <taxon>Halobacteriales</taxon>
        <taxon>Haloarculaceae</taxon>
        <taxon>Halovenus</taxon>
    </lineage>
</organism>
<keyword evidence="4" id="KW-0378">Hydrolase</keyword>
<accession>A0A1G8SK35</accession>
<dbReference type="InterPro" id="IPR019533">
    <property type="entry name" value="Peptidase_S26"/>
</dbReference>
<evidence type="ECO:0000256" key="4">
    <source>
        <dbReference type="ARBA" id="ARBA00022801"/>
    </source>
</evidence>
<dbReference type="OrthoDB" id="50404at2157"/>
<dbReference type="NCBIfam" id="TIGR02228">
    <property type="entry name" value="sigpep_I_arch"/>
    <property type="match status" value="1"/>
</dbReference>
<comment type="subcellular location">
    <subcellularLocation>
        <location evidence="1">Endoplasmic reticulum membrane</location>
        <topology evidence="1">Single-pass type II membrane protein</topology>
    </subcellularLocation>
</comment>
<keyword evidence="5" id="KW-0256">Endoplasmic reticulum</keyword>
<sequence length="388" mass="40807">MGVVNRIANWLLLVLLVLVAVALVSTVVIGQPAVLGVIESGSMEPTLSTGDGYVPIPAVLAGDVETGDVVTFESSGIEGGQPTTHRVVEVTESGYITKGDANPVTDQDTGAPPVAAEEITAVALAVNGDVVRIPGVGVVVGLLRGGISWLQETLASLFGTDLFGGERGLALTLFGAGIALLGTEFIVERRGRSRGDRSRSRSRFDWNRIDNKLLVGGLVVLLMLVATVGMLVPAGSTTFELISAESDAETPRVTQVGGTTERPFVVENGGLLPVRVIVESESNGLTVEDERFSLSRGGVHEQTITTSAPQQTGLYRRSITEYRYFQLLPPAVIDSLHEVHPAAALLAIDLLVGVVAGSVGLLAVGTGRLRTRSRSRPRSGLTGLFDRR</sequence>
<dbReference type="PANTHER" id="PTHR10806">
    <property type="entry name" value="SIGNAL PEPTIDASE COMPLEX CATALYTIC SUBUNIT SEC11"/>
    <property type="match status" value="1"/>
</dbReference>
<keyword evidence="2" id="KW-0645">Protease</keyword>